<name>Q1JZ98_DESA6</name>
<evidence type="ECO:0000256" key="1">
    <source>
        <dbReference type="ARBA" id="ARBA00004141"/>
    </source>
</evidence>
<dbReference type="RefSeq" id="WP_006000655.1">
    <property type="nucleotide sequence ID" value="NZ_AAEW02000009.1"/>
</dbReference>
<keyword evidence="2 5" id="KW-0812">Transmembrane</keyword>
<organism evidence="6 7">
    <name type="scientific">Desulfuromonas acetoxidans (strain DSM 684 / 11070)</name>
    <dbReference type="NCBI Taxonomy" id="281689"/>
    <lineage>
        <taxon>Bacteria</taxon>
        <taxon>Pseudomonadati</taxon>
        <taxon>Thermodesulfobacteriota</taxon>
        <taxon>Desulfuromonadia</taxon>
        <taxon>Desulfuromonadales</taxon>
        <taxon>Desulfuromonadaceae</taxon>
        <taxon>Desulfuromonas</taxon>
    </lineage>
</organism>
<dbReference type="PRINTS" id="PR01840">
    <property type="entry name" value="TATCFAMILY"/>
</dbReference>
<keyword evidence="5" id="KW-0653">Protein transport</keyword>
<feature type="transmembrane region" description="Helical" evidence="5">
    <location>
        <begin position="163"/>
        <end position="192"/>
    </location>
</feature>
<accession>Q1JZ98</accession>
<dbReference type="GO" id="GO:0033281">
    <property type="term" value="C:TAT protein transport complex"/>
    <property type="evidence" value="ECO:0007669"/>
    <property type="project" value="UniProtKB-UniRule"/>
</dbReference>
<feature type="transmembrane region" description="Helical" evidence="5">
    <location>
        <begin position="117"/>
        <end position="143"/>
    </location>
</feature>
<protein>
    <recommendedName>
        <fullName evidence="5">Sec-independent protein translocase protein TatC</fullName>
    </recommendedName>
</protein>
<keyword evidence="5" id="KW-0813">Transport</keyword>
<feature type="transmembrane region" description="Helical" evidence="5">
    <location>
        <begin position="27"/>
        <end position="45"/>
    </location>
</feature>
<evidence type="ECO:0000256" key="5">
    <source>
        <dbReference type="HAMAP-Rule" id="MF_00902"/>
    </source>
</evidence>
<dbReference type="AlphaFoldDB" id="Q1JZ98"/>
<keyword evidence="5" id="KW-1003">Cell membrane</keyword>
<feature type="transmembrane region" description="Helical" evidence="5">
    <location>
        <begin position="204"/>
        <end position="221"/>
    </location>
</feature>
<keyword evidence="5" id="KW-0811">Translocation</keyword>
<comment type="similarity">
    <text evidence="5">Belongs to the TatC family.</text>
</comment>
<dbReference type="PANTHER" id="PTHR30371">
    <property type="entry name" value="SEC-INDEPENDENT PROTEIN TRANSLOCASE PROTEIN TATC"/>
    <property type="match status" value="1"/>
</dbReference>
<dbReference type="OrthoDB" id="9777044at2"/>
<keyword evidence="4 5" id="KW-0472">Membrane</keyword>
<feature type="transmembrane region" description="Helical" evidence="5">
    <location>
        <begin position="75"/>
        <end position="96"/>
    </location>
</feature>
<comment type="function">
    <text evidence="5">Part of the twin-arginine translocation (Tat) system that transports large folded proteins containing a characteristic twin-arginine motif in their signal peptide across membranes.</text>
</comment>
<reference evidence="6" key="1">
    <citation type="submission" date="2006-05" db="EMBL/GenBank/DDBJ databases">
        <title>Annotation of the draft genome assembly of Desulfuromonas acetoxidans DSM 684.</title>
        <authorList>
            <consortium name="US DOE Joint Genome Institute (JGI-ORNL)"/>
            <person name="Larimer F."/>
            <person name="Land M."/>
            <person name="Hauser L."/>
        </authorList>
    </citation>
    <scope>NUCLEOTIDE SEQUENCE [LARGE SCALE GENOMIC DNA]</scope>
    <source>
        <strain evidence="6">DSM 684</strain>
    </source>
</reference>
<dbReference type="GO" id="GO:0043953">
    <property type="term" value="P:protein transport by the Tat complex"/>
    <property type="evidence" value="ECO:0007669"/>
    <property type="project" value="UniProtKB-UniRule"/>
</dbReference>
<dbReference type="Pfam" id="PF00902">
    <property type="entry name" value="TatC"/>
    <property type="match status" value="1"/>
</dbReference>
<evidence type="ECO:0000313" key="7">
    <source>
        <dbReference type="Proteomes" id="UP000005695"/>
    </source>
</evidence>
<evidence type="ECO:0000256" key="2">
    <source>
        <dbReference type="ARBA" id="ARBA00022692"/>
    </source>
</evidence>
<dbReference type="EMBL" id="AAEW02000009">
    <property type="protein sequence ID" value="EAT15669.1"/>
    <property type="molecule type" value="Genomic_DNA"/>
</dbReference>
<dbReference type="PANTHER" id="PTHR30371:SF0">
    <property type="entry name" value="SEC-INDEPENDENT PROTEIN TRANSLOCASE PROTEIN TATC, CHLOROPLASTIC-RELATED"/>
    <property type="match status" value="1"/>
</dbReference>
<comment type="subunit">
    <text evidence="5">Forms a complex with TatA.</text>
</comment>
<reference evidence="6" key="2">
    <citation type="submission" date="2006-05" db="EMBL/GenBank/DDBJ databases">
        <title>Sequencing of the draft genome and assembly of Desulfuromonas acetoxidans DSM 684.</title>
        <authorList>
            <consortium name="US DOE Joint Genome Institute (JGI-PGF)"/>
            <person name="Copeland A."/>
            <person name="Lucas S."/>
            <person name="Lapidus A."/>
            <person name="Barry K."/>
            <person name="Detter J.C."/>
            <person name="Glavina del Rio T."/>
            <person name="Hammon N."/>
            <person name="Israni S."/>
            <person name="Dalin E."/>
            <person name="Tice H."/>
            <person name="Bruce D."/>
            <person name="Pitluck S."/>
            <person name="Richardson P."/>
        </authorList>
    </citation>
    <scope>NUCLEOTIDE SEQUENCE [LARGE SCALE GENOMIC DNA]</scope>
    <source>
        <strain evidence="6">DSM 684</strain>
    </source>
</reference>
<comment type="subcellular location">
    <subcellularLocation>
        <location evidence="5">Cell membrane</location>
        <topology evidence="5">Multi-pass membrane protein</topology>
    </subcellularLocation>
    <subcellularLocation>
        <location evidence="1">Membrane</location>
        <topology evidence="1">Multi-pass membrane protein</topology>
    </subcellularLocation>
</comment>
<feature type="transmembrane region" description="Helical" evidence="5">
    <location>
        <begin position="227"/>
        <end position="246"/>
    </location>
</feature>
<dbReference type="GO" id="GO:0009977">
    <property type="term" value="F:proton motive force dependent protein transmembrane transporter activity"/>
    <property type="evidence" value="ECO:0007669"/>
    <property type="project" value="TreeGrafter"/>
</dbReference>
<dbReference type="InterPro" id="IPR002033">
    <property type="entry name" value="TatC"/>
</dbReference>
<dbReference type="NCBIfam" id="TIGR00945">
    <property type="entry name" value="tatC"/>
    <property type="match status" value="1"/>
</dbReference>
<dbReference type="GO" id="GO:0065002">
    <property type="term" value="P:intracellular protein transmembrane transport"/>
    <property type="evidence" value="ECO:0007669"/>
    <property type="project" value="TreeGrafter"/>
</dbReference>
<comment type="caution">
    <text evidence="6">The sequence shown here is derived from an EMBL/GenBank/DDBJ whole genome shotgun (WGS) entry which is preliminary data.</text>
</comment>
<evidence type="ECO:0000256" key="4">
    <source>
        <dbReference type="ARBA" id="ARBA00023136"/>
    </source>
</evidence>
<evidence type="ECO:0000313" key="6">
    <source>
        <dbReference type="EMBL" id="EAT15669.1"/>
    </source>
</evidence>
<proteinExistence type="inferred from homology"/>
<keyword evidence="7" id="KW-1185">Reference proteome</keyword>
<evidence type="ECO:0000256" key="3">
    <source>
        <dbReference type="ARBA" id="ARBA00022989"/>
    </source>
</evidence>
<keyword evidence="3 5" id="KW-1133">Transmembrane helix</keyword>
<dbReference type="HAMAP" id="MF_00902">
    <property type="entry name" value="TatC"/>
    <property type="match status" value="1"/>
</dbReference>
<dbReference type="Proteomes" id="UP000005695">
    <property type="component" value="Unassembled WGS sequence"/>
</dbReference>
<gene>
    <name evidence="5" type="primary">tatC</name>
    <name evidence="6" type="ORF">Dace_1531</name>
</gene>
<sequence length="258" mass="28618">MANEQVHAKKTGFADYLSHFDELRQRLIVSALAWLVCFAVCYSQAGQLFAFLSTPLHNALPTGSQLVFIHATEPFFTYLKVSALAGALLALPIFLWQAWSFISPALYHGEKRLALPFVLASCLCFGSGCYFGFTLIFPQVFIFLISFGTNLGDINAMLSMAGYLTLCCRLLFAFGVVFELPIFMIFLSCLGVIDHHTLRRYRKYALLCGFVVGALLTPPDIFSQTAIALPFVVLYEVGIWGAWIFGAKEQSETSSQLS</sequence>